<keyword evidence="2" id="KW-1185">Reference proteome</keyword>
<name>C6XED3_METGS</name>
<reference evidence="1 2" key="2">
    <citation type="journal article" date="2011" name="J. Bacteriol.">
        <title>Genomes of three methylotrophs from a single niche uncover genetic and metabolic divergence of Methylophilaceae.</title>
        <authorList>
            <person name="Lapidus A."/>
            <person name="Clum A."/>
            <person name="Labutti K."/>
            <person name="Kaluzhnaya M.G."/>
            <person name="Lim S."/>
            <person name="Beck D.A."/>
            <person name="Glavina Del Rio T."/>
            <person name="Nolan M."/>
            <person name="Mavromatis K."/>
            <person name="Huntemann M."/>
            <person name="Lucas S."/>
            <person name="Lidstrom M.E."/>
            <person name="Ivanova N."/>
            <person name="Chistoserdova L."/>
        </authorList>
    </citation>
    <scope>NUCLEOTIDE SEQUENCE [LARGE SCALE GENOMIC DNA]</scope>
    <source>
        <strain evidence="1 2">SIP3-4</strain>
    </source>
</reference>
<dbReference type="KEGG" id="mei:Msip34_1663"/>
<evidence type="ECO:0000313" key="1">
    <source>
        <dbReference type="EMBL" id="ACT50908.1"/>
    </source>
</evidence>
<dbReference type="Proteomes" id="UP000002743">
    <property type="component" value="Chromosome"/>
</dbReference>
<dbReference type="AlphaFoldDB" id="C6XED3"/>
<dbReference type="EMBL" id="CP001674">
    <property type="protein sequence ID" value="ACT50908.1"/>
    <property type="molecule type" value="Genomic_DNA"/>
</dbReference>
<organism evidence="1 2">
    <name type="scientific">Methylovorus glucosotrophus (strain SIP3-4)</name>
    <dbReference type="NCBI Taxonomy" id="582744"/>
    <lineage>
        <taxon>Bacteria</taxon>
        <taxon>Pseudomonadati</taxon>
        <taxon>Pseudomonadota</taxon>
        <taxon>Betaproteobacteria</taxon>
        <taxon>Nitrosomonadales</taxon>
        <taxon>Methylophilaceae</taxon>
        <taxon>Methylovorus</taxon>
    </lineage>
</organism>
<protein>
    <submittedName>
        <fullName evidence="1">Uncharacterized protein</fullName>
    </submittedName>
</protein>
<evidence type="ECO:0000313" key="2">
    <source>
        <dbReference type="Proteomes" id="UP000002743"/>
    </source>
</evidence>
<reference evidence="2" key="1">
    <citation type="submission" date="2009-07" db="EMBL/GenBank/DDBJ databases">
        <title>Complete sequence of chromosome of Methylovorus sp. SIP3-4.</title>
        <authorList>
            <person name="Lucas S."/>
            <person name="Copeland A."/>
            <person name="Lapidus A."/>
            <person name="Glavina del Rio T."/>
            <person name="Tice H."/>
            <person name="Bruce D."/>
            <person name="Goodwin L."/>
            <person name="Pitluck S."/>
            <person name="Clum A."/>
            <person name="Larimer F."/>
            <person name="Land M."/>
            <person name="Hauser L."/>
            <person name="Kyrpides N."/>
            <person name="Mikhailova N."/>
            <person name="Kayluzhnaya M."/>
            <person name="Chistoserdova L."/>
        </authorList>
    </citation>
    <scope>NUCLEOTIDE SEQUENCE [LARGE SCALE GENOMIC DNA]</scope>
    <source>
        <strain evidence="2">SIP3-4</strain>
    </source>
</reference>
<dbReference type="HOGENOM" id="CLU_112350_0_0_4"/>
<dbReference type="eggNOG" id="ENOG5033E04">
    <property type="taxonomic scope" value="Bacteria"/>
</dbReference>
<dbReference type="RefSeq" id="WP_015830323.1">
    <property type="nucleotide sequence ID" value="NC_012969.1"/>
</dbReference>
<dbReference type="OrthoDB" id="9033198at2"/>
<proteinExistence type="predicted"/>
<dbReference type="STRING" id="582744.Msip34_1663"/>
<accession>C6XED3</accession>
<sequence>MSALQPKFSLMNSKAKLANVNPRAELHGEDKLLAVDLTVEVTGTNNVLSEFHPSLKSAFYKKDDAAQGELIDDDNHLPQLKFPEIEGFKWQHELDNYKVVVHYGIGGPSDITMQECKVDSFKFTTKEGGTVVTKFRIQCHPTPEETGKLCGLIQQDINLSLVHVAPAANEEFQEAA</sequence>
<gene>
    <name evidence="1" type="ordered locus">Msip34_1663</name>
</gene>